<feature type="region of interest" description="Disordered" evidence="1">
    <location>
        <begin position="482"/>
        <end position="513"/>
    </location>
</feature>
<evidence type="ECO:0000313" key="5">
    <source>
        <dbReference type="Proteomes" id="UP000570517"/>
    </source>
</evidence>
<dbReference type="EMBL" id="JABFYL010000012">
    <property type="protein sequence ID" value="NVN49186.1"/>
    <property type="molecule type" value="Genomic_DNA"/>
</dbReference>
<reference evidence="4 5" key="1">
    <citation type="submission" date="2020-05" db="EMBL/GenBank/DDBJ databases">
        <title>Draft genome sequence of Mycobacterium hippocampi DL, isolated from European seabass, Dicentrarchus labrax, reared in fish farms.</title>
        <authorList>
            <person name="Stathopoulou P."/>
            <person name="Asimakis E."/>
            <person name="Tzokas K."/>
            <person name="Batargias C."/>
            <person name="Tsiamis G."/>
        </authorList>
    </citation>
    <scope>NUCLEOTIDE SEQUENCE [LARGE SCALE GENOMIC DNA]</scope>
    <source>
        <strain evidence="4 5">DL</strain>
    </source>
</reference>
<dbReference type="AlphaFoldDB" id="A0A850PND0"/>
<dbReference type="InterPro" id="IPR054056">
    <property type="entry name" value="EspB_PPE"/>
</dbReference>
<dbReference type="Pfam" id="PF18625">
    <property type="entry name" value="EspB_PE"/>
    <property type="match status" value="1"/>
</dbReference>
<organism evidence="4 5">
    <name type="scientific">Mycolicibacterium hippocampi</name>
    <dbReference type="NCBI Taxonomy" id="659824"/>
    <lineage>
        <taxon>Bacteria</taxon>
        <taxon>Bacillati</taxon>
        <taxon>Actinomycetota</taxon>
        <taxon>Actinomycetes</taxon>
        <taxon>Mycobacteriales</taxon>
        <taxon>Mycobacteriaceae</taxon>
        <taxon>Mycolicibacterium</taxon>
    </lineage>
</organism>
<proteinExistence type="predicted"/>
<dbReference type="Proteomes" id="UP000570517">
    <property type="component" value="Unassembled WGS sequence"/>
</dbReference>
<keyword evidence="5" id="KW-1185">Reference proteome</keyword>
<dbReference type="InterPro" id="IPR041275">
    <property type="entry name" value="EspB_PE"/>
</dbReference>
<sequence length="536" mass="53358">MSGDEVRVEPEDLRAKAAQIEAISWGTNPVQVPAVPADALTTAQTAVDNLNANAKTLAEHQEYGKKQGQRLAETLRLVASAYETVDHNAMENINNTIPGAAPAPPAPVTPGANTVPAPTAPQPLPIQRGMASGDYMEVMAAQGALLNGDQAASLQAASTTWAQNGATLATAAEGFELSSVNWEGEAADAAYRSFNDYQAFLVELSGAWTRLASEAQRVAAAHINAVGNHTPVAQQYAQLEAQLPAAIANGGSAARVIQLKMEELQKESEELRHQYAREAQPDEVNPPEPPKNTGTPPIPVRSNGDPRRAAGTPEQQGGGSGGQQASNGATGGAGGAPQSMPQDAPLSPMSAAEQASQAGQQAAQQGGQQGGGSPGGGQPGGSPGGGSPGGSPPGGGIPGGPKSDPKLPTDPSLRPAAAGGGGASGGGAGGGGGIPGAAMQPAVGAETVAPTPVVAPVVPAAAAGGVAGGGMAGGGMGGMAPMMGAGQGGGTGEKKRNPQLSQDEELYTEERPWTEAVIGNRVRRRGGPDDSKKESQ</sequence>
<evidence type="ECO:0000256" key="1">
    <source>
        <dbReference type="SAM" id="MobiDB-lite"/>
    </source>
</evidence>
<comment type="caution">
    <text evidence="4">The sequence shown here is derived from an EMBL/GenBank/DDBJ whole genome shotgun (WGS) entry which is preliminary data.</text>
</comment>
<dbReference type="RefSeq" id="WP_178357575.1">
    <property type="nucleotide sequence ID" value="NZ_JABFYL010000012.1"/>
</dbReference>
<evidence type="ECO:0000259" key="2">
    <source>
        <dbReference type="Pfam" id="PF18625"/>
    </source>
</evidence>
<feature type="compositionally biased region" description="Gly residues" evidence="1">
    <location>
        <begin position="367"/>
        <end position="399"/>
    </location>
</feature>
<gene>
    <name evidence="4" type="ORF">HLY00_2072</name>
</gene>
<protein>
    <submittedName>
        <fullName evidence="4">Secreted protein EspB, component of Type VII secretion system ESX-1</fullName>
    </submittedName>
</protein>
<dbReference type="Pfam" id="PF21856">
    <property type="entry name" value="EspB_PPE"/>
    <property type="match status" value="1"/>
</dbReference>
<name>A0A850PND0_9MYCO</name>
<feature type="compositionally biased region" description="Low complexity" evidence="1">
    <location>
        <begin position="350"/>
        <end position="366"/>
    </location>
</feature>
<dbReference type="Gene3D" id="1.20.1260.20">
    <property type="entry name" value="PPE superfamily"/>
    <property type="match status" value="1"/>
</dbReference>
<dbReference type="InterPro" id="IPR038332">
    <property type="entry name" value="PPE_sf"/>
</dbReference>
<feature type="region of interest" description="Disordered" evidence="1">
    <location>
        <begin position="277"/>
        <end position="439"/>
    </location>
</feature>
<dbReference type="SUPFAM" id="SSF140459">
    <property type="entry name" value="PE/PPE dimer-like"/>
    <property type="match status" value="1"/>
</dbReference>
<feature type="domain" description="ESX-1 secretion-associated protein EspB PE" evidence="2">
    <location>
        <begin position="11"/>
        <end position="88"/>
    </location>
</feature>
<feature type="domain" description="ESX-1 secretion-associated protein EspB PPE" evidence="3">
    <location>
        <begin position="135"/>
        <end position="291"/>
    </location>
</feature>
<evidence type="ECO:0000259" key="3">
    <source>
        <dbReference type="Pfam" id="PF21856"/>
    </source>
</evidence>
<evidence type="ECO:0000313" key="4">
    <source>
        <dbReference type="EMBL" id="NVN49186.1"/>
    </source>
</evidence>
<feature type="compositionally biased region" description="Gly residues" evidence="1">
    <location>
        <begin position="418"/>
        <end position="435"/>
    </location>
</feature>
<accession>A0A850PND0</accession>